<dbReference type="Proteomes" id="UP001623008">
    <property type="component" value="Unassembled WGS sequence"/>
</dbReference>
<name>A0ABW8R165_9PSED</name>
<feature type="transmembrane region" description="Helical" evidence="6">
    <location>
        <begin position="886"/>
        <end position="917"/>
    </location>
</feature>
<proteinExistence type="predicted"/>
<evidence type="ECO:0000256" key="1">
    <source>
        <dbReference type="ARBA" id="ARBA00004141"/>
    </source>
</evidence>
<evidence type="ECO:0000313" key="8">
    <source>
        <dbReference type="Proteomes" id="UP001623008"/>
    </source>
</evidence>
<evidence type="ECO:0000256" key="2">
    <source>
        <dbReference type="ARBA" id="ARBA00022692"/>
    </source>
</evidence>
<dbReference type="InterPro" id="IPR027417">
    <property type="entry name" value="P-loop_NTPase"/>
</dbReference>
<dbReference type="SUPFAM" id="SSF53474">
    <property type="entry name" value="alpha/beta-Hydrolases"/>
    <property type="match status" value="1"/>
</dbReference>
<protein>
    <submittedName>
        <fullName evidence="7">DUF726 domain-containing protein</fullName>
    </submittedName>
</protein>
<keyword evidence="4 6" id="KW-0472">Membrane</keyword>
<evidence type="ECO:0000256" key="6">
    <source>
        <dbReference type="SAM" id="Phobius"/>
    </source>
</evidence>
<keyword evidence="3 6" id="KW-1133">Transmembrane helix</keyword>
<keyword evidence="2 6" id="KW-0812">Transmembrane</keyword>
<sequence length="1011" mass="111051">MSRLFTFSSLRNESHGSNEANIFIHGYSAGHSVEDRQTLLASIPESIRSHTNIFAFWPSSHFTRFNRTSKTLLQASSKLSLPVGAAVAAVDRGSHFWKIRARAEEMGETLLDQLSDYLRDHHFGITTVNLIGHSLGGRLVVSSLKKLVAVQSHSLAVNDVLLMAAAVTVEPGEAYQMRSVLKGRLINAYSKSDWTLLMNAGEVCLGRNEVDHFENIQIAGFGHGDYWKQLPNVLTLVGFKTGAHAQDSEVLEEVVATTAVLPELSPLQDVSKLMLELKTPNDIYQHINDALAGIAQSLNKVSTDPALNLAQQDARQLLGEQQTALTAQLKALEANAEWNTFTIAVYGETGAGKSTLIETLRILLKEPTKVAHQQAFRELHDRYRLSEADLQRVQQHIEHADAQLAGLAQQLANTTAQHDRQHSDALAAISGLRELIAERKVTASLWQKLVRLFRPMPEEAQLVLAEQQLPAVVAARNGAIEPLLTQLGAAEQGKQALAQEFAQHSQARDQHLATLNTLGDGEIIGNGLSDFTRHTQRYDMALNGQPFALLDVPGIEGNEGLVLSQIEKAVQTAHAVLYVTNQAAPPQTGDVERKGTLEKIKHHLGAQTEVWTIFNKKITNPKHSLIGRPLVSEDEATSLEGLNEKMRGQLGEHYREVFALSALPAFLAATDHFAPNSQNATRRSKILSDFSAQDLLDKTRLSAFLYLLNGKLLDGSAAKITRANFNKAKGALDQTVTELDALKGRFSQLLESLRVDGHSAQVQLRAAFKSLRVRLESTGETEIDQFVSRVRNLMYERVEGDISTDEFKQAFRDTIDAQQSQLSKRLPVAIRQEVERFQKEAQDILARFEEQARELTGIYAKLGNTRLDSTFELNIEIDNGVDVTSLLMGIAGTVAAAFFTGGTSLLVMVPALAGLAISAFKALRSAFSADYKMSQQRAAVETNLDKATSQLRELLREALSSAMGDMEKNIRVLEQALETPITQTAGLVQLLGQSSEQLTILSRQIDNAGTL</sequence>
<feature type="coiled-coil region" evidence="5">
    <location>
        <begin position="390"/>
        <end position="417"/>
    </location>
</feature>
<dbReference type="Gene3D" id="3.40.50.300">
    <property type="entry name" value="P-loop containing nucleotide triphosphate hydrolases"/>
    <property type="match status" value="2"/>
</dbReference>
<accession>A0ABW8R165</accession>
<dbReference type="PANTHER" id="PTHR17920:SF3">
    <property type="entry name" value="TRANSMEMBRANE AND COILED-COIL DOMAIN-CONTAINING PROTEIN 4"/>
    <property type="match status" value="1"/>
</dbReference>
<dbReference type="PANTHER" id="PTHR17920">
    <property type="entry name" value="TRANSMEMBRANE AND COILED-COIL DOMAIN-CONTAINING PROTEIN 4 TMCO4"/>
    <property type="match status" value="1"/>
</dbReference>
<dbReference type="EMBL" id="JBJHQF010000014">
    <property type="protein sequence ID" value="MFK9004757.1"/>
    <property type="molecule type" value="Genomic_DNA"/>
</dbReference>
<evidence type="ECO:0000313" key="7">
    <source>
        <dbReference type="EMBL" id="MFK9004757.1"/>
    </source>
</evidence>
<dbReference type="Gene3D" id="3.40.50.1820">
    <property type="entry name" value="alpha/beta hydrolase"/>
    <property type="match status" value="1"/>
</dbReference>
<keyword evidence="8" id="KW-1185">Reference proteome</keyword>
<dbReference type="Pfam" id="PF05277">
    <property type="entry name" value="DUF726"/>
    <property type="match status" value="1"/>
</dbReference>
<dbReference type="RefSeq" id="WP_406597593.1">
    <property type="nucleotide sequence ID" value="NZ_JBJHQF010000014.1"/>
</dbReference>
<evidence type="ECO:0000256" key="5">
    <source>
        <dbReference type="SAM" id="Coils"/>
    </source>
</evidence>
<gene>
    <name evidence="7" type="ORF">ACJEBJ_11535</name>
</gene>
<evidence type="ECO:0000256" key="4">
    <source>
        <dbReference type="ARBA" id="ARBA00023136"/>
    </source>
</evidence>
<organism evidence="7 8">
    <name type="scientific">Pseudomonas pergaminensis</name>
    <dbReference type="NCBI Taxonomy" id="2853159"/>
    <lineage>
        <taxon>Bacteria</taxon>
        <taxon>Pseudomonadati</taxon>
        <taxon>Pseudomonadota</taxon>
        <taxon>Gammaproteobacteria</taxon>
        <taxon>Pseudomonadales</taxon>
        <taxon>Pseudomonadaceae</taxon>
        <taxon>Pseudomonas</taxon>
    </lineage>
</organism>
<dbReference type="InterPro" id="IPR007941">
    <property type="entry name" value="DUF726"/>
</dbReference>
<feature type="coiled-coil region" evidence="5">
    <location>
        <begin position="937"/>
        <end position="976"/>
    </location>
</feature>
<dbReference type="SUPFAM" id="SSF52540">
    <property type="entry name" value="P-loop containing nucleoside triphosphate hydrolases"/>
    <property type="match status" value="2"/>
</dbReference>
<dbReference type="InterPro" id="IPR029058">
    <property type="entry name" value="AB_hydrolase_fold"/>
</dbReference>
<comment type="caution">
    <text evidence="7">The sequence shown here is derived from an EMBL/GenBank/DDBJ whole genome shotgun (WGS) entry which is preliminary data.</text>
</comment>
<comment type="subcellular location">
    <subcellularLocation>
        <location evidence="1">Membrane</location>
        <topology evidence="1">Multi-pass membrane protein</topology>
    </subcellularLocation>
</comment>
<evidence type="ECO:0000256" key="3">
    <source>
        <dbReference type="ARBA" id="ARBA00022989"/>
    </source>
</evidence>
<reference evidence="7 8" key="1">
    <citation type="submission" date="2024-11" db="EMBL/GenBank/DDBJ databases">
        <authorList>
            <person name="Lucas J.A."/>
        </authorList>
    </citation>
    <scope>NUCLEOTIDE SEQUENCE [LARGE SCALE GENOMIC DNA]</scope>
    <source>
        <strain evidence="7 8">Z 7.15</strain>
    </source>
</reference>
<keyword evidence="5" id="KW-0175">Coiled coil</keyword>